<dbReference type="Gene3D" id="3.30.230.10">
    <property type="match status" value="1"/>
</dbReference>
<keyword evidence="2" id="KW-0808">Transferase</keyword>
<keyword evidence="5" id="KW-0067">ATP-binding</keyword>
<evidence type="ECO:0000313" key="8">
    <source>
        <dbReference type="EMBL" id="CAH1108336.1"/>
    </source>
</evidence>
<dbReference type="GO" id="GO:0005829">
    <property type="term" value="C:cytosol"/>
    <property type="evidence" value="ECO:0007669"/>
    <property type="project" value="TreeGrafter"/>
</dbReference>
<dbReference type="SUPFAM" id="SSF54211">
    <property type="entry name" value="Ribosomal protein S5 domain 2-like"/>
    <property type="match status" value="1"/>
</dbReference>
<dbReference type="InterPro" id="IPR020568">
    <property type="entry name" value="Ribosomal_Su5_D2-typ_SF"/>
</dbReference>
<proteinExistence type="inferred from homology"/>
<comment type="similarity">
    <text evidence="1">Belongs to the GHMP kinase family. GalK subfamily.</text>
</comment>
<gene>
    <name evidence="8" type="ORF">PSYICH_LOCUS8501</name>
</gene>
<dbReference type="PRINTS" id="PR00473">
    <property type="entry name" value="GALCTOKINASE"/>
</dbReference>
<evidence type="ECO:0000313" key="9">
    <source>
        <dbReference type="Proteomes" id="UP001153636"/>
    </source>
</evidence>
<evidence type="ECO:0000256" key="3">
    <source>
        <dbReference type="ARBA" id="ARBA00022741"/>
    </source>
</evidence>
<name>A0A9P0GEW4_9CUCU</name>
<evidence type="ECO:0000256" key="1">
    <source>
        <dbReference type="ARBA" id="ARBA00006566"/>
    </source>
</evidence>
<dbReference type="OrthoDB" id="187738at2759"/>
<dbReference type="PANTHER" id="PTHR10457">
    <property type="entry name" value="MEVALONATE KINASE/GALACTOKINASE"/>
    <property type="match status" value="1"/>
</dbReference>
<evidence type="ECO:0000256" key="5">
    <source>
        <dbReference type="ARBA" id="ARBA00022840"/>
    </source>
</evidence>
<evidence type="ECO:0000256" key="2">
    <source>
        <dbReference type="ARBA" id="ARBA00022679"/>
    </source>
</evidence>
<dbReference type="AlphaFoldDB" id="A0A9P0GEW4"/>
<dbReference type="GO" id="GO:0004335">
    <property type="term" value="F:galactokinase activity"/>
    <property type="evidence" value="ECO:0007669"/>
    <property type="project" value="InterPro"/>
</dbReference>
<dbReference type="GO" id="GO:0006012">
    <property type="term" value="P:galactose metabolic process"/>
    <property type="evidence" value="ECO:0007669"/>
    <property type="project" value="InterPro"/>
</dbReference>
<sequence length="387" mass="43698">MECLFCGQTLQENDKLVTQNSTLKRIKTIICAAEKRKDTCAQNILHQKEDILGGRLKYNFIKLADKNLLVHKILDMFLKAMKPKTLHRLGQDILKTDLIFSKCAYRIAIGEGAPQWYQYFLCGVKGILEILPKDITIKGMRIVVSGNVPQSAGLSSSSALVSAAALATAHANEIAYYIGKYGDPTDRKMMHVEMGQPNEIIDKNTTSETNSKKGVSSKVFTELQPFCEGNATDRKMIPVEMRQFNDIIDEYATNEPNCEKQVSSKVFTELQPLREEYLEDSSVDDSDVDPDYEPSDEKQKNTIKLKFLSRKRKISKGMITELRRHQNKSKGLQIAKDGKGKGTPSNKKDSLIFKDHINSFNPQVSHYKLVHAPSRRYLPSDISITDM</sequence>
<evidence type="ECO:0000256" key="4">
    <source>
        <dbReference type="ARBA" id="ARBA00022777"/>
    </source>
</evidence>
<organism evidence="8 9">
    <name type="scientific">Psylliodes chrysocephalus</name>
    <dbReference type="NCBI Taxonomy" id="3402493"/>
    <lineage>
        <taxon>Eukaryota</taxon>
        <taxon>Metazoa</taxon>
        <taxon>Ecdysozoa</taxon>
        <taxon>Arthropoda</taxon>
        <taxon>Hexapoda</taxon>
        <taxon>Insecta</taxon>
        <taxon>Pterygota</taxon>
        <taxon>Neoptera</taxon>
        <taxon>Endopterygota</taxon>
        <taxon>Coleoptera</taxon>
        <taxon>Polyphaga</taxon>
        <taxon>Cucujiformia</taxon>
        <taxon>Chrysomeloidea</taxon>
        <taxon>Chrysomelidae</taxon>
        <taxon>Galerucinae</taxon>
        <taxon>Alticini</taxon>
        <taxon>Psylliodes</taxon>
    </lineage>
</organism>
<dbReference type="InterPro" id="IPR006204">
    <property type="entry name" value="GHMP_kinase_N_dom"/>
</dbReference>
<protein>
    <recommendedName>
        <fullName evidence="7">GHMP kinase N-terminal domain-containing protein</fullName>
    </recommendedName>
</protein>
<feature type="region of interest" description="Disordered" evidence="6">
    <location>
        <begin position="326"/>
        <end position="348"/>
    </location>
</feature>
<feature type="compositionally biased region" description="Basic and acidic residues" evidence="6">
    <location>
        <begin position="336"/>
        <end position="348"/>
    </location>
</feature>
<dbReference type="PANTHER" id="PTHR10457:SF7">
    <property type="entry name" value="GALACTOKINASE-RELATED"/>
    <property type="match status" value="1"/>
</dbReference>
<keyword evidence="9" id="KW-1185">Reference proteome</keyword>
<dbReference type="InterPro" id="IPR000705">
    <property type="entry name" value="Galactokinase"/>
</dbReference>
<keyword evidence="4" id="KW-0418">Kinase</keyword>
<dbReference type="Pfam" id="PF00288">
    <property type="entry name" value="GHMP_kinases_N"/>
    <property type="match status" value="1"/>
</dbReference>
<evidence type="ECO:0000259" key="7">
    <source>
        <dbReference type="Pfam" id="PF00288"/>
    </source>
</evidence>
<keyword evidence="3" id="KW-0547">Nucleotide-binding</keyword>
<dbReference type="Proteomes" id="UP001153636">
    <property type="component" value="Chromosome 3"/>
</dbReference>
<dbReference type="EMBL" id="OV651815">
    <property type="protein sequence ID" value="CAH1108336.1"/>
    <property type="molecule type" value="Genomic_DNA"/>
</dbReference>
<feature type="region of interest" description="Disordered" evidence="6">
    <location>
        <begin position="278"/>
        <end position="299"/>
    </location>
</feature>
<reference evidence="8" key="1">
    <citation type="submission" date="2022-01" db="EMBL/GenBank/DDBJ databases">
        <authorList>
            <person name="King R."/>
        </authorList>
    </citation>
    <scope>NUCLEOTIDE SEQUENCE</scope>
</reference>
<feature type="domain" description="GHMP kinase N-terminal" evidence="7">
    <location>
        <begin position="125"/>
        <end position="172"/>
    </location>
</feature>
<dbReference type="GO" id="GO:0005524">
    <property type="term" value="F:ATP binding"/>
    <property type="evidence" value="ECO:0007669"/>
    <property type="project" value="UniProtKB-KW"/>
</dbReference>
<dbReference type="PROSITE" id="PS00627">
    <property type="entry name" value="GHMP_KINASES_ATP"/>
    <property type="match status" value="1"/>
</dbReference>
<feature type="compositionally biased region" description="Acidic residues" evidence="6">
    <location>
        <begin position="278"/>
        <end position="294"/>
    </location>
</feature>
<accession>A0A9P0GEW4</accession>
<evidence type="ECO:0000256" key="6">
    <source>
        <dbReference type="SAM" id="MobiDB-lite"/>
    </source>
</evidence>
<dbReference type="InterPro" id="IPR014721">
    <property type="entry name" value="Ribsml_uS5_D2-typ_fold_subgr"/>
</dbReference>
<dbReference type="InterPro" id="IPR006203">
    <property type="entry name" value="GHMP_knse_ATP-bd_CS"/>
</dbReference>